<keyword evidence="4" id="KW-0175">Coiled coil</keyword>
<accession>A0ABX7LPL3</accession>
<dbReference type="PANTHER" id="PTHR47506">
    <property type="entry name" value="TRANSCRIPTIONAL REGULATORY PROTEIN"/>
    <property type="match status" value="1"/>
</dbReference>
<name>A0ABX7LPL3_9CAUL</name>
<keyword evidence="2" id="KW-0238">DNA-binding</keyword>
<dbReference type="SUPFAM" id="SSF46689">
    <property type="entry name" value="Homeodomain-like"/>
    <property type="match status" value="1"/>
</dbReference>
<keyword evidence="3" id="KW-0804">Transcription</keyword>
<dbReference type="SUPFAM" id="SSF48498">
    <property type="entry name" value="Tetracyclin repressor-like, C-terminal domain"/>
    <property type="match status" value="1"/>
</dbReference>
<dbReference type="InterPro" id="IPR036271">
    <property type="entry name" value="Tet_transcr_reg_TetR-rel_C_sf"/>
</dbReference>
<feature type="coiled-coil region" evidence="4">
    <location>
        <begin position="101"/>
        <end position="128"/>
    </location>
</feature>
<keyword evidence="8" id="KW-1185">Reference proteome</keyword>
<organism evidence="7 8">
    <name type="scientific">Brevundimonas fontaquae</name>
    <dbReference type="NCBI Taxonomy" id="2813778"/>
    <lineage>
        <taxon>Bacteria</taxon>
        <taxon>Pseudomonadati</taxon>
        <taxon>Pseudomonadota</taxon>
        <taxon>Alphaproteobacteria</taxon>
        <taxon>Caulobacterales</taxon>
        <taxon>Caulobacteraceae</taxon>
        <taxon>Brevundimonas</taxon>
    </lineage>
</organism>
<dbReference type="InterPro" id="IPR001647">
    <property type="entry name" value="HTH_TetR"/>
</dbReference>
<evidence type="ECO:0000313" key="7">
    <source>
        <dbReference type="EMBL" id="QSF54776.1"/>
    </source>
</evidence>
<feature type="domain" description="HTH tetR-type" evidence="5">
    <location>
        <begin position="4"/>
        <end position="49"/>
    </location>
</feature>
<dbReference type="Pfam" id="PF00440">
    <property type="entry name" value="TetR_N"/>
    <property type="match status" value="1"/>
</dbReference>
<proteinExistence type="predicted"/>
<dbReference type="Pfam" id="PF16925">
    <property type="entry name" value="TetR_C_13"/>
    <property type="match status" value="1"/>
</dbReference>
<dbReference type="Gene3D" id="1.10.10.60">
    <property type="entry name" value="Homeodomain-like"/>
    <property type="match status" value="1"/>
</dbReference>
<dbReference type="Gene3D" id="1.10.357.10">
    <property type="entry name" value="Tetracycline Repressor, domain 2"/>
    <property type="match status" value="1"/>
</dbReference>
<dbReference type="Proteomes" id="UP000662957">
    <property type="component" value="Chromosome"/>
</dbReference>
<gene>
    <name evidence="7" type="ORF">JX001_02855</name>
</gene>
<evidence type="ECO:0000259" key="5">
    <source>
        <dbReference type="Pfam" id="PF00440"/>
    </source>
</evidence>
<sequence length="183" mass="19510">MAALEQAMRVFWAKGYEGAQLADLIAAMGINPPSFYAAFQSKAAIYREAIALYLSTSGAGSMTALHEPPLTRDAIRAMLLASVEVALASPTAGGCMVSLGMVNASSSNASLRDDLRALRRETTRLIRERLDRGVLDGDLPTDLDTGRLALFYSTIVQGLSLQAQDGASRDELVGIVDMAMRAL</sequence>
<dbReference type="EMBL" id="CP070968">
    <property type="protein sequence ID" value="QSF54776.1"/>
    <property type="molecule type" value="Genomic_DNA"/>
</dbReference>
<dbReference type="PANTHER" id="PTHR47506:SF1">
    <property type="entry name" value="HTH-TYPE TRANSCRIPTIONAL REGULATOR YJDC"/>
    <property type="match status" value="1"/>
</dbReference>
<keyword evidence="1" id="KW-0805">Transcription regulation</keyword>
<reference evidence="7 8" key="1">
    <citation type="submission" date="2021-02" db="EMBL/GenBank/DDBJ databases">
        <title>Brevundimonas sp. CS1 genome sequence.</title>
        <authorList>
            <person name="Lee K."/>
            <person name="Choi Y.-J."/>
            <person name="Son H.-R."/>
        </authorList>
    </citation>
    <scope>NUCLEOTIDE SEQUENCE [LARGE SCALE GENOMIC DNA]</scope>
    <source>
        <strain evidence="7 8">CS1</strain>
    </source>
</reference>
<evidence type="ECO:0000313" key="8">
    <source>
        <dbReference type="Proteomes" id="UP000662957"/>
    </source>
</evidence>
<protein>
    <submittedName>
        <fullName evidence="7">TetR/AcrR family transcriptional regulator</fullName>
    </submittedName>
</protein>
<dbReference type="RefSeq" id="WP_205682210.1">
    <property type="nucleotide sequence ID" value="NZ_CP070968.1"/>
</dbReference>
<evidence type="ECO:0000256" key="4">
    <source>
        <dbReference type="SAM" id="Coils"/>
    </source>
</evidence>
<dbReference type="InterPro" id="IPR009057">
    <property type="entry name" value="Homeodomain-like_sf"/>
</dbReference>
<evidence type="ECO:0000259" key="6">
    <source>
        <dbReference type="Pfam" id="PF16925"/>
    </source>
</evidence>
<evidence type="ECO:0000256" key="2">
    <source>
        <dbReference type="ARBA" id="ARBA00023125"/>
    </source>
</evidence>
<evidence type="ECO:0000256" key="1">
    <source>
        <dbReference type="ARBA" id="ARBA00023015"/>
    </source>
</evidence>
<feature type="domain" description="Tetracyclin repressor-like C-terminal" evidence="6">
    <location>
        <begin position="75"/>
        <end position="164"/>
    </location>
</feature>
<evidence type="ECO:0000256" key="3">
    <source>
        <dbReference type="ARBA" id="ARBA00023163"/>
    </source>
</evidence>
<dbReference type="InterPro" id="IPR011075">
    <property type="entry name" value="TetR_C"/>
</dbReference>